<feature type="coiled-coil region" evidence="1">
    <location>
        <begin position="52"/>
        <end position="79"/>
    </location>
</feature>
<reference evidence="3" key="1">
    <citation type="journal article" date="2019" name="Int. J. Syst. Evol. Microbiol.">
        <title>The Global Catalogue of Microorganisms (GCM) 10K type strain sequencing project: providing services to taxonomists for standard genome sequencing and annotation.</title>
        <authorList>
            <consortium name="The Broad Institute Genomics Platform"/>
            <consortium name="The Broad Institute Genome Sequencing Center for Infectious Disease"/>
            <person name="Wu L."/>
            <person name="Ma J."/>
        </authorList>
    </citation>
    <scope>NUCLEOTIDE SEQUENCE [LARGE SCALE GENOMIC DNA]</scope>
    <source>
        <strain evidence="3">JCM 17329</strain>
    </source>
</reference>
<comment type="caution">
    <text evidence="2">The sequence shown here is derived from an EMBL/GenBank/DDBJ whole genome shotgun (WGS) entry which is preliminary data.</text>
</comment>
<accession>A0ABP7DTF1</accession>
<protein>
    <submittedName>
        <fullName evidence="2">DUF484 family protein</fullName>
    </submittedName>
</protein>
<evidence type="ECO:0000313" key="3">
    <source>
        <dbReference type="Proteomes" id="UP001501479"/>
    </source>
</evidence>
<gene>
    <name evidence="2" type="ORF">GCM10022421_15470</name>
</gene>
<sequence length="241" mass="27613">MTENVSESRQCAETGLNDSQIADYLAARPHFFDRHRTLLEQLRLPHEQRGSVSLVEVKLDRQRQRIHELEDEITGLMTVAGENERIFRVYMDLIPRLFECTSISELERLMCRTLQEQLRISALRLVLDPRTYPSEQSSAGEQLERLYRERMASQDVYLGRLGKDEKSRLFQDAMVNSCALIRLGKQGEMGLLAFGSIDSGHYRSGMDTLLIRQLADILALLLPRLVLSASERPAAVVDDHR</sequence>
<evidence type="ECO:0000256" key="1">
    <source>
        <dbReference type="SAM" id="Coils"/>
    </source>
</evidence>
<evidence type="ECO:0000313" key="2">
    <source>
        <dbReference type="EMBL" id="GAA3709272.1"/>
    </source>
</evidence>
<dbReference type="PANTHER" id="PTHR38765:SF1">
    <property type="entry name" value="DUF484 DOMAIN-CONTAINING PROTEIN"/>
    <property type="match status" value="1"/>
</dbReference>
<dbReference type="EMBL" id="BAABDS010000026">
    <property type="protein sequence ID" value="GAA3709272.1"/>
    <property type="molecule type" value="Genomic_DNA"/>
</dbReference>
<proteinExistence type="predicted"/>
<dbReference type="Pfam" id="PF04340">
    <property type="entry name" value="DUF484"/>
    <property type="match status" value="1"/>
</dbReference>
<name>A0ABP7DTF1_9GAMM</name>
<keyword evidence="3" id="KW-1185">Reference proteome</keyword>
<dbReference type="RefSeq" id="WP_344963937.1">
    <property type="nucleotide sequence ID" value="NZ_BAABDS010000026.1"/>
</dbReference>
<dbReference type="PANTHER" id="PTHR38765">
    <property type="entry name" value="DUF484 DOMAIN-CONTAINING PROTEIN"/>
    <property type="match status" value="1"/>
</dbReference>
<dbReference type="InterPro" id="IPR007435">
    <property type="entry name" value="DUF484"/>
</dbReference>
<organism evidence="2 3">
    <name type="scientific">Oceanisphaera sediminis</name>
    <dbReference type="NCBI Taxonomy" id="981381"/>
    <lineage>
        <taxon>Bacteria</taxon>
        <taxon>Pseudomonadati</taxon>
        <taxon>Pseudomonadota</taxon>
        <taxon>Gammaproteobacteria</taxon>
        <taxon>Aeromonadales</taxon>
        <taxon>Aeromonadaceae</taxon>
        <taxon>Oceanisphaera</taxon>
    </lineage>
</organism>
<dbReference type="Proteomes" id="UP001501479">
    <property type="component" value="Unassembled WGS sequence"/>
</dbReference>
<dbReference type="Gene3D" id="3.30.450.40">
    <property type="match status" value="1"/>
</dbReference>
<keyword evidence="1" id="KW-0175">Coiled coil</keyword>
<dbReference type="InterPro" id="IPR029016">
    <property type="entry name" value="GAF-like_dom_sf"/>
</dbReference>